<dbReference type="GO" id="GO:0006935">
    <property type="term" value="P:chemotaxis"/>
    <property type="evidence" value="ECO:0007669"/>
    <property type="project" value="InterPro"/>
</dbReference>
<dbReference type="InterPro" id="IPR039315">
    <property type="entry name" value="CheW"/>
</dbReference>
<dbReference type="PANTHER" id="PTHR22617">
    <property type="entry name" value="CHEMOTAXIS SENSOR HISTIDINE KINASE-RELATED"/>
    <property type="match status" value="1"/>
</dbReference>
<sequence>MNTNYVLFTIGSSTYGIDIKNIVSIEKVSETTPTPQMPDYMVGLVNVRGQIVPIIDCTRLLYNEGSKVDQNSRYILLETEQATLALLVESTNEIITFDSELIKPVNLYGTSSSQNYLEGVALLEDRIISIIDIEKILANVDTSSLQETN</sequence>
<dbReference type="Proteomes" id="UP000290649">
    <property type="component" value="Unassembled WGS sequence"/>
</dbReference>
<dbReference type="Gene3D" id="2.40.50.180">
    <property type="entry name" value="CheA-289, Domain 4"/>
    <property type="match status" value="1"/>
</dbReference>
<dbReference type="Gene3D" id="2.30.30.40">
    <property type="entry name" value="SH3 Domains"/>
    <property type="match status" value="1"/>
</dbReference>
<comment type="caution">
    <text evidence="2">The sequence shown here is derived from an EMBL/GenBank/DDBJ whole genome shotgun (WGS) entry which is preliminary data.</text>
</comment>
<evidence type="ECO:0000313" key="3">
    <source>
        <dbReference type="Proteomes" id="UP000290649"/>
    </source>
</evidence>
<dbReference type="Pfam" id="PF01584">
    <property type="entry name" value="CheW"/>
    <property type="match status" value="1"/>
</dbReference>
<accession>A0A4Q0VQQ5</accession>
<dbReference type="InterPro" id="IPR002545">
    <property type="entry name" value="CheW-lke_dom"/>
</dbReference>
<dbReference type="OrthoDB" id="9787997at2"/>
<organism evidence="2 3">
    <name type="scientific">Anaerobacillus alkaliphilus</name>
    <dbReference type="NCBI Taxonomy" id="1548597"/>
    <lineage>
        <taxon>Bacteria</taxon>
        <taxon>Bacillati</taxon>
        <taxon>Bacillota</taxon>
        <taxon>Bacilli</taxon>
        <taxon>Bacillales</taxon>
        <taxon>Bacillaceae</taxon>
        <taxon>Anaerobacillus</taxon>
    </lineage>
</organism>
<reference evidence="2 3" key="1">
    <citation type="journal article" date="2019" name="Int. J. Syst. Evol. Microbiol.">
        <title>Anaerobacillus alkaliphilus sp. nov., a novel alkaliphilic and moderately halophilic bacterium.</title>
        <authorList>
            <person name="Borsodi A.K."/>
            <person name="Aszalos J.M."/>
            <person name="Bihari P."/>
            <person name="Nagy I."/>
            <person name="Schumann P."/>
            <person name="Sproer C."/>
            <person name="Kovacs A.L."/>
            <person name="Boka K."/>
            <person name="Dobosy P."/>
            <person name="Ovari M."/>
            <person name="Szili-Kovacs T."/>
            <person name="Toth E."/>
        </authorList>
    </citation>
    <scope>NUCLEOTIDE SEQUENCE [LARGE SCALE GENOMIC DNA]</scope>
    <source>
        <strain evidence="2 3">B16-10</strain>
    </source>
</reference>
<keyword evidence="3" id="KW-1185">Reference proteome</keyword>
<dbReference type="PANTHER" id="PTHR22617:SF23">
    <property type="entry name" value="CHEMOTAXIS PROTEIN CHEW"/>
    <property type="match status" value="1"/>
</dbReference>
<dbReference type="RefSeq" id="WP_129080683.1">
    <property type="nucleotide sequence ID" value="NZ_QOUX01000047.1"/>
</dbReference>
<proteinExistence type="predicted"/>
<dbReference type="SUPFAM" id="SSF50341">
    <property type="entry name" value="CheW-like"/>
    <property type="match status" value="1"/>
</dbReference>
<protein>
    <submittedName>
        <fullName evidence="2">Purine-binding chemotaxis protein CheW</fullName>
    </submittedName>
</protein>
<evidence type="ECO:0000313" key="2">
    <source>
        <dbReference type="EMBL" id="RXI96715.1"/>
    </source>
</evidence>
<dbReference type="GO" id="GO:0007165">
    <property type="term" value="P:signal transduction"/>
    <property type="evidence" value="ECO:0007669"/>
    <property type="project" value="InterPro"/>
</dbReference>
<dbReference type="PROSITE" id="PS50851">
    <property type="entry name" value="CHEW"/>
    <property type="match status" value="1"/>
</dbReference>
<dbReference type="SMART" id="SM00260">
    <property type="entry name" value="CheW"/>
    <property type="match status" value="1"/>
</dbReference>
<evidence type="ECO:0000259" key="1">
    <source>
        <dbReference type="PROSITE" id="PS50851"/>
    </source>
</evidence>
<dbReference type="EMBL" id="QOUX01000047">
    <property type="protein sequence ID" value="RXI96715.1"/>
    <property type="molecule type" value="Genomic_DNA"/>
</dbReference>
<dbReference type="GO" id="GO:0005829">
    <property type="term" value="C:cytosol"/>
    <property type="evidence" value="ECO:0007669"/>
    <property type="project" value="TreeGrafter"/>
</dbReference>
<name>A0A4Q0VQQ5_9BACI</name>
<feature type="domain" description="CheW-like" evidence="1">
    <location>
        <begin position="2"/>
        <end position="142"/>
    </location>
</feature>
<dbReference type="AlphaFoldDB" id="A0A4Q0VQQ5"/>
<gene>
    <name evidence="2" type="ORF">DS745_23760</name>
</gene>
<dbReference type="InterPro" id="IPR036061">
    <property type="entry name" value="CheW-like_dom_sf"/>
</dbReference>